<dbReference type="PROSITE" id="PS50929">
    <property type="entry name" value="ABC_TM1F"/>
    <property type="match status" value="1"/>
</dbReference>
<evidence type="ECO:0000256" key="3">
    <source>
        <dbReference type="ARBA" id="ARBA00022741"/>
    </source>
</evidence>
<feature type="transmembrane region" description="Helical" evidence="8">
    <location>
        <begin position="184"/>
        <end position="205"/>
    </location>
</feature>
<dbReference type="SUPFAM" id="SSF52540">
    <property type="entry name" value="P-loop containing nucleoside triphosphate hydrolases"/>
    <property type="match status" value="1"/>
</dbReference>
<proteinExistence type="predicted"/>
<dbReference type="OrthoDB" id="3237158at2"/>
<accession>A0A4R8XLZ1</accession>
<dbReference type="PANTHER" id="PTHR24221">
    <property type="entry name" value="ATP-BINDING CASSETTE SUB-FAMILY B"/>
    <property type="match status" value="1"/>
</dbReference>
<feature type="transmembrane region" description="Helical" evidence="8">
    <location>
        <begin position="72"/>
        <end position="91"/>
    </location>
</feature>
<feature type="transmembrane region" description="Helical" evidence="8">
    <location>
        <begin position="261"/>
        <end position="286"/>
    </location>
</feature>
<feature type="compositionally biased region" description="Low complexity" evidence="7">
    <location>
        <begin position="11"/>
        <end position="21"/>
    </location>
</feature>
<dbReference type="InterPro" id="IPR014223">
    <property type="entry name" value="ABC_CydC/D"/>
</dbReference>
<dbReference type="Pfam" id="PF00005">
    <property type="entry name" value="ABC_tran"/>
    <property type="match status" value="1"/>
</dbReference>
<sequence>MSDPRVNASSDPTADPTADTTADPAEVRAVLRLAQPPVRRFAPGLAAGVLSALFAVALLASSAWLITRAAEQPPIMFLSMAVVGVRAFALGRSAFRYLERLAGHDAAFRQLADLRLGVFARILPLAPAGLGGTSRGDLLSRLVRDVDDLQDFPLRVVQPLATAGILATLSVFGVWLVLPAAGLTLALSLLAGGLLAALASTVLSARSERRLAPLRGTLAGEVLEVVENLDVLTAFGALDARLAGLATADDRLRRAALRRSLGVGVQGAVLSLFAGLATVGALWVGIPALSGPVGISGPGFAVVVLVPMAVFEVFGMIPLALGVWRQVRSSAARVASAVPTVVPVEIPVEPAEAGISVTSALSARPVLELTNVGARWPGSRALAVSGVTLRLAPGDRVHLAGPSGAGKTTLAQTLVRFLDYTGSYRLDGVEARTLAPAEVRGRVGLCEQRPWLFDDSIRQNLLFARETATDGDLLAVLDRVGLGEWAAQRGGLDARVGERGALVSGGQAQRIALARALLADFPVLIVDEPTANVDEAQGERLVRDILVTARQDGRAVLLISHTPVPDDLITARVVVPGPVIRPADPAS</sequence>
<keyword evidence="3" id="KW-0547">Nucleotide-binding</keyword>
<dbReference type="PROSITE" id="PS00211">
    <property type="entry name" value="ABC_TRANSPORTER_1"/>
    <property type="match status" value="1"/>
</dbReference>
<evidence type="ECO:0000256" key="4">
    <source>
        <dbReference type="ARBA" id="ARBA00022840"/>
    </source>
</evidence>
<dbReference type="GO" id="GO:0045454">
    <property type="term" value="P:cell redox homeostasis"/>
    <property type="evidence" value="ECO:0007669"/>
    <property type="project" value="InterPro"/>
</dbReference>
<dbReference type="Proteomes" id="UP000298433">
    <property type="component" value="Unassembled WGS sequence"/>
</dbReference>
<dbReference type="Pfam" id="PF00664">
    <property type="entry name" value="ABC_membrane"/>
    <property type="match status" value="1"/>
</dbReference>
<evidence type="ECO:0000313" key="12">
    <source>
        <dbReference type="Proteomes" id="UP000298433"/>
    </source>
</evidence>
<keyword evidence="4" id="KW-0067">ATP-binding</keyword>
<comment type="subcellular location">
    <subcellularLocation>
        <location evidence="1">Cell membrane</location>
        <topology evidence="1">Multi-pass membrane protein</topology>
    </subcellularLocation>
</comment>
<evidence type="ECO:0000259" key="10">
    <source>
        <dbReference type="PROSITE" id="PS50929"/>
    </source>
</evidence>
<evidence type="ECO:0000256" key="1">
    <source>
        <dbReference type="ARBA" id="ARBA00004651"/>
    </source>
</evidence>
<dbReference type="PANTHER" id="PTHR24221:SF590">
    <property type="entry name" value="COMPONENT LINKED WITH THE ASSEMBLY OF CYTOCHROME' TRANSPORT TRANSMEMBRANE ATP-BINDING PROTEIN ABC TRANSPORTER CYDD-RELATED"/>
    <property type="match status" value="1"/>
</dbReference>
<feature type="transmembrane region" description="Helical" evidence="8">
    <location>
        <begin position="41"/>
        <end position="66"/>
    </location>
</feature>
<dbReference type="GO" id="GO:0016887">
    <property type="term" value="F:ATP hydrolysis activity"/>
    <property type="evidence" value="ECO:0007669"/>
    <property type="project" value="InterPro"/>
</dbReference>
<dbReference type="InterPro" id="IPR003439">
    <property type="entry name" value="ABC_transporter-like_ATP-bd"/>
</dbReference>
<dbReference type="InterPro" id="IPR036640">
    <property type="entry name" value="ABC1_TM_sf"/>
</dbReference>
<keyword evidence="12" id="KW-1185">Reference proteome</keyword>
<keyword evidence="6 8" id="KW-0472">Membrane</keyword>
<dbReference type="InterPro" id="IPR003593">
    <property type="entry name" value="AAA+_ATPase"/>
</dbReference>
<dbReference type="AlphaFoldDB" id="A0A4R8XLZ1"/>
<dbReference type="CDD" id="cd03228">
    <property type="entry name" value="ABCC_MRP_Like"/>
    <property type="match status" value="1"/>
</dbReference>
<comment type="caution">
    <text evidence="11">The sequence shown here is derived from an EMBL/GenBank/DDBJ whole genome shotgun (WGS) entry which is preliminary data.</text>
</comment>
<dbReference type="GO" id="GO:0005886">
    <property type="term" value="C:plasma membrane"/>
    <property type="evidence" value="ECO:0007669"/>
    <property type="project" value="UniProtKB-SubCell"/>
</dbReference>
<feature type="region of interest" description="Disordered" evidence="7">
    <location>
        <begin position="1"/>
        <end position="21"/>
    </location>
</feature>
<dbReference type="RefSeq" id="WP_134370320.1">
    <property type="nucleotide sequence ID" value="NZ_SOGN01000044.1"/>
</dbReference>
<evidence type="ECO:0000259" key="9">
    <source>
        <dbReference type="PROSITE" id="PS50893"/>
    </source>
</evidence>
<dbReference type="InterPro" id="IPR011527">
    <property type="entry name" value="ABC1_TM_dom"/>
</dbReference>
<dbReference type="Gene3D" id="3.40.50.300">
    <property type="entry name" value="P-loop containing nucleotide triphosphate hydrolases"/>
    <property type="match status" value="1"/>
</dbReference>
<dbReference type="NCBIfam" id="TIGR02868">
    <property type="entry name" value="CydC"/>
    <property type="match status" value="1"/>
</dbReference>
<dbReference type="Gene3D" id="1.20.1560.10">
    <property type="entry name" value="ABC transporter type 1, transmembrane domain"/>
    <property type="match status" value="1"/>
</dbReference>
<organism evidence="11 12">
    <name type="scientific">Cryobacterium cheniae</name>
    <dbReference type="NCBI Taxonomy" id="1259262"/>
    <lineage>
        <taxon>Bacteria</taxon>
        <taxon>Bacillati</taxon>
        <taxon>Actinomycetota</taxon>
        <taxon>Actinomycetes</taxon>
        <taxon>Micrococcales</taxon>
        <taxon>Microbacteriaceae</taxon>
        <taxon>Cryobacterium</taxon>
    </lineage>
</organism>
<protein>
    <submittedName>
        <fullName evidence="11">Thiol reductant ABC exporter subunit CydC</fullName>
    </submittedName>
</protein>
<dbReference type="GO" id="GO:0005524">
    <property type="term" value="F:ATP binding"/>
    <property type="evidence" value="ECO:0007669"/>
    <property type="project" value="UniProtKB-KW"/>
</dbReference>
<dbReference type="GO" id="GO:0034775">
    <property type="term" value="P:glutathione transmembrane transport"/>
    <property type="evidence" value="ECO:0007669"/>
    <property type="project" value="InterPro"/>
</dbReference>
<dbReference type="EMBL" id="SOGN01000044">
    <property type="protein sequence ID" value="TFC79688.1"/>
    <property type="molecule type" value="Genomic_DNA"/>
</dbReference>
<dbReference type="InterPro" id="IPR017871">
    <property type="entry name" value="ABC_transporter-like_CS"/>
</dbReference>
<dbReference type="InterPro" id="IPR039421">
    <property type="entry name" value="Type_1_exporter"/>
</dbReference>
<evidence type="ECO:0000256" key="5">
    <source>
        <dbReference type="ARBA" id="ARBA00022989"/>
    </source>
</evidence>
<name>A0A4R8XLZ1_9MICO</name>
<feature type="transmembrane region" description="Helical" evidence="8">
    <location>
        <begin position="298"/>
        <end position="324"/>
    </location>
</feature>
<keyword evidence="2 8" id="KW-0812">Transmembrane</keyword>
<reference evidence="11 12" key="1">
    <citation type="submission" date="2019-03" db="EMBL/GenBank/DDBJ databases">
        <title>Genomics of glacier-inhabiting Cryobacterium strains.</title>
        <authorList>
            <person name="Liu Q."/>
            <person name="Xin Y.-H."/>
        </authorList>
    </citation>
    <scope>NUCLEOTIDE SEQUENCE [LARGE SCALE GENOMIC DNA]</scope>
    <source>
        <strain evidence="11 12">TMT2-48-2</strain>
    </source>
</reference>
<feature type="domain" description="ABC transporter" evidence="9">
    <location>
        <begin position="367"/>
        <end position="581"/>
    </location>
</feature>
<dbReference type="GO" id="GO:0140359">
    <property type="term" value="F:ABC-type transporter activity"/>
    <property type="evidence" value="ECO:0007669"/>
    <property type="project" value="InterPro"/>
</dbReference>
<feature type="transmembrane region" description="Helical" evidence="8">
    <location>
        <begin position="160"/>
        <end position="178"/>
    </location>
</feature>
<evidence type="ECO:0000256" key="7">
    <source>
        <dbReference type="SAM" id="MobiDB-lite"/>
    </source>
</evidence>
<gene>
    <name evidence="11" type="primary">cydC</name>
    <name evidence="11" type="ORF">E3T23_10570</name>
</gene>
<feature type="domain" description="ABC transmembrane type-1" evidence="10">
    <location>
        <begin position="44"/>
        <end position="326"/>
    </location>
</feature>
<evidence type="ECO:0000256" key="8">
    <source>
        <dbReference type="SAM" id="Phobius"/>
    </source>
</evidence>
<evidence type="ECO:0000256" key="6">
    <source>
        <dbReference type="ARBA" id="ARBA00023136"/>
    </source>
</evidence>
<evidence type="ECO:0000313" key="11">
    <source>
        <dbReference type="EMBL" id="TFC79688.1"/>
    </source>
</evidence>
<dbReference type="SUPFAM" id="SSF90123">
    <property type="entry name" value="ABC transporter transmembrane region"/>
    <property type="match status" value="1"/>
</dbReference>
<dbReference type="InterPro" id="IPR027417">
    <property type="entry name" value="P-loop_NTPase"/>
</dbReference>
<evidence type="ECO:0000256" key="2">
    <source>
        <dbReference type="ARBA" id="ARBA00022692"/>
    </source>
</evidence>
<keyword evidence="5 8" id="KW-1133">Transmembrane helix</keyword>
<dbReference type="PROSITE" id="PS50893">
    <property type="entry name" value="ABC_TRANSPORTER_2"/>
    <property type="match status" value="1"/>
</dbReference>
<dbReference type="SMART" id="SM00382">
    <property type="entry name" value="AAA"/>
    <property type="match status" value="1"/>
</dbReference>